<feature type="compositionally biased region" description="Polar residues" evidence="1">
    <location>
        <begin position="113"/>
        <end position="132"/>
    </location>
</feature>
<reference evidence="3" key="1">
    <citation type="submission" date="2021-03" db="EMBL/GenBank/DDBJ databases">
        <authorList>
            <person name="Bekaert M."/>
        </authorList>
    </citation>
    <scope>NUCLEOTIDE SEQUENCE</scope>
</reference>
<feature type="compositionally biased region" description="Low complexity" evidence="1">
    <location>
        <begin position="7"/>
        <end position="17"/>
    </location>
</feature>
<evidence type="ECO:0000313" key="3">
    <source>
        <dbReference type="EMBL" id="CAG2224640.1"/>
    </source>
</evidence>
<protein>
    <recommendedName>
        <fullName evidence="2">FAM21/CAPZIP domain-containing protein</fullName>
    </recommendedName>
</protein>
<name>A0A8S3SSV5_MYTED</name>
<dbReference type="Pfam" id="PF15255">
    <property type="entry name" value="CAP-ZIP_m"/>
    <property type="match status" value="1"/>
</dbReference>
<proteinExistence type="predicted"/>
<sequence length="309" mass="34002">MNLGINPAALLPGAAPPSEEIENEAIGFDKPAEVKTLQSANKDRAKIQTKRRPPSRHSRHFSPEPSFDTSPPPVIPENDRVPRPTSDLFGNEDMFSTSPPKPATAVLPKTKQENINTNSPSKSTEDTQSAINDKSDDIFSSKSETKKVEESNDIFSKPKETKKNDITSEEDIFSTKPKVPKSTNFDDDLFSAKTPVPKKTEKKEDILNEDDDIFASKKKSKTKQKTIFDDDNDIFASSSIKDTTTTPTPATEPPIATATKSADDNIFEDSSLKPKNAIPKSTDTRTTDASKNTIEENVRAFILSSCILK</sequence>
<dbReference type="InterPro" id="IPR029341">
    <property type="entry name" value="FAM21/CAPZIP"/>
</dbReference>
<feature type="compositionally biased region" description="Basic and acidic residues" evidence="1">
    <location>
        <begin position="133"/>
        <end position="166"/>
    </location>
</feature>
<evidence type="ECO:0000256" key="1">
    <source>
        <dbReference type="SAM" id="MobiDB-lite"/>
    </source>
</evidence>
<feature type="compositionally biased region" description="Basic and acidic residues" evidence="1">
    <location>
        <begin position="282"/>
        <end position="293"/>
    </location>
</feature>
<organism evidence="3 4">
    <name type="scientific">Mytilus edulis</name>
    <name type="common">Blue mussel</name>
    <dbReference type="NCBI Taxonomy" id="6550"/>
    <lineage>
        <taxon>Eukaryota</taxon>
        <taxon>Metazoa</taxon>
        <taxon>Spiralia</taxon>
        <taxon>Lophotrochozoa</taxon>
        <taxon>Mollusca</taxon>
        <taxon>Bivalvia</taxon>
        <taxon>Autobranchia</taxon>
        <taxon>Pteriomorphia</taxon>
        <taxon>Mytilida</taxon>
        <taxon>Mytiloidea</taxon>
        <taxon>Mytilidae</taxon>
        <taxon>Mytilinae</taxon>
        <taxon>Mytilus</taxon>
    </lineage>
</organism>
<feature type="compositionally biased region" description="Basic residues" evidence="1">
    <location>
        <begin position="47"/>
        <end position="60"/>
    </location>
</feature>
<evidence type="ECO:0000313" key="4">
    <source>
        <dbReference type="Proteomes" id="UP000683360"/>
    </source>
</evidence>
<evidence type="ECO:0000259" key="2">
    <source>
        <dbReference type="Pfam" id="PF15255"/>
    </source>
</evidence>
<dbReference type="EMBL" id="CAJPWZ010001812">
    <property type="protein sequence ID" value="CAG2224640.1"/>
    <property type="molecule type" value="Genomic_DNA"/>
</dbReference>
<feature type="region of interest" description="Disordered" evidence="1">
    <location>
        <begin position="237"/>
        <end position="293"/>
    </location>
</feature>
<comment type="caution">
    <text evidence="3">The sequence shown here is derived from an EMBL/GenBank/DDBJ whole genome shotgun (WGS) entry which is preliminary data.</text>
</comment>
<dbReference type="Proteomes" id="UP000683360">
    <property type="component" value="Unassembled WGS sequence"/>
</dbReference>
<feature type="compositionally biased region" description="Low complexity" evidence="1">
    <location>
        <begin position="243"/>
        <end position="259"/>
    </location>
</feature>
<keyword evidence="4" id="KW-1185">Reference proteome</keyword>
<accession>A0A8S3SSV5</accession>
<dbReference type="AlphaFoldDB" id="A0A8S3SSV5"/>
<gene>
    <name evidence="3" type="ORF">MEDL_37833</name>
</gene>
<feature type="region of interest" description="Disordered" evidence="1">
    <location>
        <begin position="1"/>
        <end position="212"/>
    </location>
</feature>
<feature type="domain" description="FAM21/CAPZIP" evidence="2">
    <location>
        <begin position="23"/>
        <end position="64"/>
    </location>
</feature>